<dbReference type="PROSITE" id="PS51257">
    <property type="entry name" value="PROKAR_LIPOPROTEIN"/>
    <property type="match status" value="1"/>
</dbReference>
<protein>
    <recommendedName>
        <fullName evidence="6">Peptidyl-prolyl cis-trans isomerase</fullName>
        <ecNumber evidence="6">5.2.1.8</ecNumber>
    </recommendedName>
</protein>
<sequence>MKLLLKIALACLPVLLLLSCSKKADDMQAMDSMAVVDTRIQKYLFAHNEIAVRDPSGLYYRILTPGDSTHFAKAASVVTVDYINQLIDGTIVDASFDVTNFNNRELKNHIPGWQIGLSKISKGGKIRLYIPPYLAFGSIGVPNIIPPNAILISDVKLVDIK</sequence>
<keyword evidence="10" id="KW-1185">Reference proteome</keyword>
<accession>A0ABR7TQR0</accession>
<keyword evidence="4 5" id="KW-0413">Isomerase</keyword>
<evidence type="ECO:0000256" key="3">
    <source>
        <dbReference type="ARBA" id="ARBA00023110"/>
    </source>
</evidence>
<proteinExistence type="inferred from homology"/>
<organism evidence="9 10">
    <name type="scientific">Chitinophaga qingshengii</name>
    <dbReference type="NCBI Taxonomy" id="1569794"/>
    <lineage>
        <taxon>Bacteria</taxon>
        <taxon>Pseudomonadati</taxon>
        <taxon>Bacteroidota</taxon>
        <taxon>Chitinophagia</taxon>
        <taxon>Chitinophagales</taxon>
        <taxon>Chitinophagaceae</taxon>
        <taxon>Chitinophaga</taxon>
    </lineage>
</organism>
<dbReference type="Gene3D" id="3.10.50.40">
    <property type="match status" value="1"/>
</dbReference>
<keyword evidence="7" id="KW-0732">Signal</keyword>
<evidence type="ECO:0000256" key="1">
    <source>
        <dbReference type="ARBA" id="ARBA00000971"/>
    </source>
</evidence>
<evidence type="ECO:0000313" key="10">
    <source>
        <dbReference type="Proteomes" id="UP000659124"/>
    </source>
</evidence>
<comment type="catalytic activity">
    <reaction evidence="1 5 6">
        <text>[protein]-peptidylproline (omega=180) = [protein]-peptidylproline (omega=0)</text>
        <dbReference type="Rhea" id="RHEA:16237"/>
        <dbReference type="Rhea" id="RHEA-COMP:10747"/>
        <dbReference type="Rhea" id="RHEA-COMP:10748"/>
        <dbReference type="ChEBI" id="CHEBI:83833"/>
        <dbReference type="ChEBI" id="CHEBI:83834"/>
        <dbReference type="EC" id="5.2.1.8"/>
    </reaction>
</comment>
<comment type="similarity">
    <text evidence="2 6">Belongs to the FKBP-type PPIase family.</text>
</comment>
<evidence type="ECO:0000256" key="5">
    <source>
        <dbReference type="PROSITE-ProRule" id="PRU00277"/>
    </source>
</evidence>
<feature type="signal peptide" evidence="7">
    <location>
        <begin position="1"/>
        <end position="24"/>
    </location>
</feature>
<dbReference type="EC" id="5.2.1.8" evidence="6"/>
<evidence type="ECO:0000256" key="7">
    <source>
        <dbReference type="SAM" id="SignalP"/>
    </source>
</evidence>
<reference evidence="9 10" key="1">
    <citation type="submission" date="2020-09" db="EMBL/GenBank/DDBJ databases">
        <title>Genome sequences of type strains of Chitinophaga qingshengii and Chitinophaga varians.</title>
        <authorList>
            <person name="Kittiwongwattana C."/>
        </authorList>
    </citation>
    <scope>NUCLEOTIDE SEQUENCE [LARGE SCALE GENOMIC DNA]</scope>
    <source>
        <strain evidence="9 10">JCM 30026</strain>
    </source>
</reference>
<keyword evidence="3 5" id="KW-0697">Rotamase</keyword>
<feature type="domain" description="PPIase FKBP-type" evidence="8">
    <location>
        <begin position="75"/>
        <end position="161"/>
    </location>
</feature>
<evidence type="ECO:0000259" key="8">
    <source>
        <dbReference type="PROSITE" id="PS50059"/>
    </source>
</evidence>
<dbReference type="PANTHER" id="PTHR43811">
    <property type="entry name" value="FKBP-TYPE PEPTIDYL-PROLYL CIS-TRANS ISOMERASE FKPA"/>
    <property type="match status" value="1"/>
</dbReference>
<dbReference type="Pfam" id="PF00254">
    <property type="entry name" value="FKBP_C"/>
    <property type="match status" value="1"/>
</dbReference>
<evidence type="ECO:0000313" key="9">
    <source>
        <dbReference type="EMBL" id="MBC9931917.1"/>
    </source>
</evidence>
<dbReference type="PROSITE" id="PS50059">
    <property type="entry name" value="FKBP_PPIASE"/>
    <property type="match status" value="1"/>
</dbReference>
<dbReference type="Proteomes" id="UP000659124">
    <property type="component" value="Unassembled WGS sequence"/>
</dbReference>
<dbReference type="InterPro" id="IPR046357">
    <property type="entry name" value="PPIase_dom_sf"/>
</dbReference>
<name>A0ABR7TQR0_9BACT</name>
<dbReference type="RefSeq" id="WP_188089060.1">
    <property type="nucleotide sequence ID" value="NZ_JACVFC010000002.1"/>
</dbReference>
<evidence type="ECO:0000256" key="4">
    <source>
        <dbReference type="ARBA" id="ARBA00023235"/>
    </source>
</evidence>
<comment type="caution">
    <text evidence="9">The sequence shown here is derived from an EMBL/GenBank/DDBJ whole genome shotgun (WGS) entry which is preliminary data.</text>
</comment>
<dbReference type="EMBL" id="JACVFC010000002">
    <property type="protein sequence ID" value="MBC9931917.1"/>
    <property type="molecule type" value="Genomic_DNA"/>
</dbReference>
<dbReference type="GO" id="GO:0016853">
    <property type="term" value="F:isomerase activity"/>
    <property type="evidence" value="ECO:0007669"/>
    <property type="project" value="UniProtKB-KW"/>
</dbReference>
<feature type="chain" id="PRO_5047445360" description="Peptidyl-prolyl cis-trans isomerase" evidence="7">
    <location>
        <begin position="25"/>
        <end position="161"/>
    </location>
</feature>
<evidence type="ECO:0000256" key="2">
    <source>
        <dbReference type="ARBA" id="ARBA00006577"/>
    </source>
</evidence>
<dbReference type="SUPFAM" id="SSF54534">
    <property type="entry name" value="FKBP-like"/>
    <property type="match status" value="1"/>
</dbReference>
<dbReference type="InterPro" id="IPR001179">
    <property type="entry name" value="PPIase_FKBP_dom"/>
</dbReference>
<dbReference type="PANTHER" id="PTHR43811:SF19">
    <property type="entry name" value="39 KDA FK506-BINDING NUCLEAR PROTEIN"/>
    <property type="match status" value="1"/>
</dbReference>
<gene>
    <name evidence="9" type="ORF">ICL07_16145</name>
</gene>
<evidence type="ECO:0000256" key="6">
    <source>
        <dbReference type="RuleBase" id="RU003915"/>
    </source>
</evidence>